<dbReference type="AlphaFoldDB" id="A0A0R3MYL4"/>
<proteinExistence type="predicted"/>
<feature type="domain" description="PilZ" evidence="1">
    <location>
        <begin position="18"/>
        <end position="85"/>
    </location>
</feature>
<protein>
    <submittedName>
        <fullName evidence="2">Pilus assembly protein PilZ</fullName>
    </submittedName>
</protein>
<dbReference type="Gene3D" id="2.40.10.220">
    <property type="entry name" value="predicted glycosyltransferase like domains"/>
    <property type="match status" value="1"/>
</dbReference>
<dbReference type="Pfam" id="PF07238">
    <property type="entry name" value="PilZ"/>
    <property type="match status" value="1"/>
</dbReference>
<evidence type="ECO:0000313" key="3">
    <source>
        <dbReference type="Proteomes" id="UP000052023"/>
    </source>
</evidence>
<comment type="caution">
    <text evidence="2">The sequence shown here is derived from an EMBL/GenBank/DDBJ whole genome shotgun (WGS) entry which is preliminary data.</text>
</comment>
<sequence>MTLLSSKKRDARKSLSQPGWITFEGGFAARQCVVQDLSATGAKVTIDDPNTLPAKLRLAFSRDARTGRRCEVVWRRGKSVGIKFTR</sequence>
<reference evidence="2 3" key="1">
    <citation type="submission" date="2014-03" db="EMBL/GenBank/DDBJ databases">
        <title>Bradyrhizobium valentinum sp. nov., isolated from effective nodules of Lupinus mariae-josephae, a lupine endemic of basic-lime soils in Eastern Spain.</title>
        <authorList>
            <person name="Duran D."/>
            <person name="Rey L."/>
            <person name="Navarro A."/>
            <person name="Busquets A."/>
            <person name="Imperial J."/>
            <person name="Ruiz-Argueso T."/>
        </authorList>
    </citation>
    <scope>NUCLEOTIDE SEQUENCE [LARGE SCALE GENOMIC DNA]</scope>
    <source>
        <strain evidence="2 3">Ro19</strain>
    </source>
</reference>
<evidence type="ECO:0000259" key="1">
    <source>
        <dbReference type="Pfam" id="PF07238"/>
    </source>
</evidence>
<dbReference type="Proteomes" id="UP000052023">
    <property type="component" value="Unassembled WGS sequence"/>
</dbReference>
<dbReference type="EMBL" id="LLYA01000161">
    <property type="protein sequence ID" value="KRR23125.1"/>
    <property type="molecule type" value="Genomic_DNA"/>
</dbReference>
<dbReference type="SUPFAM" id="SSF141371">
    <property type="entry name" value="PilZ domain-like"/>
    <property type="match status" value="1"/>
</dbReference>
<gene>
    <name evidence="2" type="ORF">CQ13_28000</name>
</gene>
<name>A0A0R3MYL4_9BRAD</name>
<dbReference type="RefSeq" id="WP_057845013.1">
    <property type="nucleotide sequence ID" value="NZ_LLYA01000161.1"/>
</dbReference>
<dbReference type="GO" id="GO:0035438">
    <property type="term" value="F:cyclic-di-GMP binding"/>
    <property type="evidence" value="ECO:0007669"/>
    <property type="project" value="InterPro"/>
</dbReference>
<dbReference type="InterPro" id="IPR009875">
    <property type="entry name" value="PilZ_domain"/>
</dbReference>
<accession>A0A0R3MYL4</accession>
<evidence type="ECO:0000313" key="2">
    <source>
        <dbReference type="EMBL" id="KRR23125.1"/>
    </source>
</evidence>
<keyword evidence="3" id="KW-1185">Reference proteome</keyword>
<organism evidence="2 3">
    <name type="scientific">Bradyrhizobium retamae</name>
    <dbReference type="NCBI Taxonomy" id="1300035"/>
    <lineage>
        <taxon>Bacteria</taxon>
        <taxon>Pseudomonadati</taxon>
        <taxon>Pseudomonadota</taxon>
        <taxon>Alphaproteobacteria</taxon>
        <taxon>Hyphomicrobiales</taxon>
        <taxon>Nitrobacteraceae</taxon>
        <taxon>Bradyrhizobium</taxon>
    </lineage>
</organism>